<feature type="compositionally biased region" description="Low complexity" evidence="3">
    <location>
        <begin position="416"/>
        <end position="425"/>
    </location>
</feature>
<evidence type="ECO:0000256" key="3">
    <source>
        <dbReference type="SAM" id="MobiDB-lite"/>
    </source>
</evidence>
<dbReference type="InterPro" id="IPR036028">
    <property type="entry name" value="SH3-like_dom_sf"/>
</dbReference>
<name>A0A381L424_BLUGR</name>
<dbReference type="OrthoDB" id="6250593at2759"/>
<evidence type="ECO:0000259" key="4">
    <source>
        <dbReference type="PROSITE" id="PS50002"/>
    </source>
</evidence>
<dbReference type="SMART" id="SM00326">
    <property type="entry name" value="SH3"/>
    <property type="match status" value="1"/>
</dbReference>
<dbReference type="SUPFAM" id="SSF50044">
    <property type="entry name" value="SH3-domain"/>
    <property type="match status" value="1"/>
</dbReference>
<dbReference type="InterPro" id="IPR050670">
    <property type="entry name" value="STAM"/>
</dbReference>
<dbReference type="Gene3D" id="2.30.30.40">
    <property type="entry name" value="SH3 Domains"/>
    <property type="match status" value="1"/>
</dbReference>
<feature type="compositionally biased region" description="Polar residues" evidence="3">
    <location>
        <begin position="263"/>
        <end position="284"/>
    </location>
</feature>
<feature type="region of interest" description="Disordered" evidence="3">
    <location>
        <begin position="527"/>
        <end position="563"/>
    </location>
</feature>
<reference evidence="5" key="1">
    <citation type="submission" date="2018-07" db="EMBL/GenBank/DDBJ databases">
        <authorList>
            <person name="Quirk P.G."/>
            <person name="Krulwich T.A."/>
        </authorList>
    </citation>
    <scope>NUCLEOTIDE SEQUENCE</scope>
    <source>
        <strain evidence="5">96224</strain>
    </source>
</reference>
<evidence type="ECO:0000256" key="2">
    <source>
        <dbReference type="PROSITE-ProRule" id="PRU00192"/>
    </source>
</evidence>
<dbReference type="CDD" id="cd00174">
    <property type="entry name" value="SH3"/>
    <property type="match status" value="1"/>
</dbReference>
<proteinExistence type="predicted"/>
<evidence type="ECO:0000256" key="1">
    <source>
        <dbReference type="ARBA" id="ARBA00022443"/>
    </source>
</evidence>
<feature type="region of interest" description="Disordered" evidence="3">
    <location>
        <begin position="263"/>
        <end position="290"/>
    </location>
</feature>
<feature type="compositionally biased region" description="Basic and acidic residues" evidence="3">
    <location>
        <begin position="554"/>
        <end position="563"/>
    </location>
</feature>
<sequence>MRSPKGFDVAKNEAKDGHEVSLLSQPEQMQLIFPLIQSEGNVGSLAPIKTVDMILTHEITRLRDQTGNEAGEEDAEYEGDSGYGITLYNRRGEGRRSTMLQRRDRPRAALFQELKPCLPRLSTTTNESISYSDSTNLRHKPFSDLIDELLEANYSSSEKSANLSSRPSLTSLSESSIASSSCKHSPVPLNSCGNPLEGAEISPSTLYSTPGHRRKSSGYLEKDSSTYVYPLKQASGLTPIKPSSIPCSRPVLRSATKYRTFSNPQASSHFGTKRVSSTPRRTPVSSCSSYSESHEIPGFEDKQPHFMHNSYYNNISSLKLKNSECTGMSNQSTTEERQRIISNNRSIRVIKNELESLLEREAISDDAYESIMSTLPAELSLNGTTGVRNAAKANVSATPAASNTPVNVTTNAMNSLQLGNNNQSSTPSLPRRDPVTPPVRPELTRAMALYRYAEPGDCNFEAGDMIAVYEYMNTDWWLGKNLRTGQEGVFPHNYVQVQPIAGPGMYSNEKANTYGNGYPGPYQAQAMPPPASSNPYNSSVPPMQVAEQQTTDGKPSKGGEMGKKIGKKLGNAAIFGAGATMGGNLVNSIF</sequence>
<dbReference type="Pfam" id="PF00018">
    <property type="entry name" value="SH3_1"/>
    <property type="match status" value="1"/>
</dbReference>
<keyword evidence="1 2" id="KW-0728">SH3 domain</keyword>
<gene>
    <name evidence="5" type="ORF">BGT96224V2_LOCUS1834</name>
</gene>
<feature type="compositionally biased region" description="Low complexity" evidence="3">
    <location>
        <begin position="533"/>
        <end position="542"/>
    </location>
</feature>
<dbReference type="AlphaFoldDB" id="A0A381L424"/>
<feature type="domain" description="SH3" evidence="4">
    <location>
        <begin position="441"/>
        <end position="500"/>
    </location>
</feature>
<dbReference type="InterPro" id="IPR001452">
    <property type="entry name" value="SH3_domain"/>
</dbReference>
<evidence type="ECO:0000313" key="5">
    <source>
        <dbReference type="EMBL" id="SUZ08674.1"/>
    </source>
</evidence>
<dbReference type="PANTHER" id="PTHR45929:SF7">
    <property type="entry name" value="LAS SEVENTEEN-BINDING PROTEIN 1"/>
    <property type="match status" value="1"/>
</dbReference>
<accession>A0A381L424</accession>
<dbReference type="PROSITE" id="PS50002">
    <property type="entry name" value="SH3"/>
    <property type="match status" value="1"/>
</dbReference>
<feature type="region of interest" description="Disordered" evidence="3">
    <location>
        <begin position="416"/>
        <end position="437"/>
    </location>
</feature>
<dbReference type="PANTHER" id="PTHR45929">
    <property type="entry name" value="JAK PATHWAY SIGNAL TRANSDUCTION ADAPTOR MOLECULE"/>
    <property type="match status" value="1"/>
</dbReference>
<dbReference type="PRINTS" id="PR00452">
    <property type="entry name" value="SH3DOMAIN"/>
</dbReference>
<organism evidence="5">
    <name type="scientific">Blumeria graminis f. sp. tritici 96224</name>
    <dbReference type="NCBI Taxonomy" id="1268274"/>
    <lineage>
        <taxon>Eukaryota</taxon>
        <taxon>Fungi</taxon>
        <taxon>Dikarya</taxon>
        <taxon>Ascomycota</taxon>
        <taxon>Pezizomycotina</taxon>
        <taxon>Leotiomycetes</taxon>
        <taxon>Erysiphales</taxon>
        <taxon>Erysiphaceae</taxon>
        <taxon>Blumeria</taxon>
    </lineage>
</organism>
<dbReference type="EMBL" id="UIGY01000028">
    <property type="protein sequence ID" value="SUZ08674.1"/>
    <property type="molecule type" value="Genomic_DNA"/>
</dbReference>
<protein>
    <submittedName>
        <fullName evidence="5">Bgt-3277</fullName>
    </submittedName>
</protein>